<dbReference type="InterPro" id="IPR016195">
    <property type="entry name" value="Pol/histidinol_Pase-like"/>
</dbReference>
<accession>A0ABM7YDU6</accession>
<dbReference type="NCBIfam" id="NF046111">
    <property type="entry name" value="RNaseP3Mthb"/>
    <property type="match status" value="1"/>
</dbReference>
<keyword evidence="6 7" id="KW-0378">Hydrolase</keyword>
<reference evidence="8 9" key="1">
    <citation type="submission" date="2022-04" db="EMBL/GenBank/DDBJ databases">
        <title>Complete genome of Methanothermobacter tenebrarum strain RMAS.</title>
        <authorList>
            <person name="Nakamura K."/>
            <person name="Oshima K."/>
            <person name="Hattori M."/>
            <person name="Kamagata Y."/>
            <person name="Takamizawa K."/>
        </authorList>
    </citation>
    <scope>NUCLEOTIDE SEQUENCE [LARGE SCALE GENOMIC DNA]</scope>
    <source>
        <strain evidence="8 9">RMAS</strain>
    </source>
</reference>
<gene>
    <name evidence="7" type="primary">rnp3</name>
    <name evidence="8" type="ORF">MTTB_10380</name>
</gene>
<evidence type="ECO:0000256" key="3">
    <source>
        <dbReference type="ARBA" id="ARBA00022694"/>
    </source>
</evidence>
<dbReference type="InterPro" id="IPR023539">
    <property type="entry name" value="RNase_P_comp-3_arc"/>
</dbReference>
<keyword evidence="5 7" id="KW-0255">Endonuclease</keyword>
<keyword evidence="2 7" id="KW-0963">Cytoplasm</keyword>
<evidence type="ECO:0000256" key="6">
    <source>
        <dbReference type="ARBA" id="ARBA00022801"/>
    </source>
</evidence>
<keyword evidence="4 7" id="KW-0540">Nuclease</keyword>
<dbReference type="PANTHER" id="PTHR13031">
    <property type="entry name" value="RIBONUCLEASE P SUBUNIT P30"/>
    <property type="match status" value="1"/>
</dbReference>
<sequence length="237" mass="27423">MKFYDLHIQGKSFQEDQKILKEAKRLGYSGAAITYPDGSYKEARETFKGLEEEFQDFEIIKAVSISSETQKQLRKKVDKFRKRADIIIVEGGDPKINRAACENIRVDILTRPYQNRRDPGINHVHARIAAENNVAIELNTSDIIRSYLKVRTRLFEYYRDIIKLHRKFHFPIVITSNATSTYDLRTPRDIIALFKCINMQEDEIIDALSTIPRSIIEFNRQRDSMIVLGAKIVNGGV</sequence>
<evidence type="ECO:0000313" key="8">
    <source>
        <dbReference type="EMBL" id="BDH79659.1"/>
    </source>
</evidence>
<dbReference type="Pfam" id="PF01876">
    <property type="entry name" value="RNase_P_p30"/>
    <property type="match status" value="1"/>
</dbReference>
<comment type="subunit">
    <text evidence="7">Consists of a catalytic RNA component and at least 4-5 protein subunits.</text>
</comment>
<dbReference type="SUPFAM" id="SSF89550">
    <property type="entry name" value="PHP domain-like"/>
    <property type="match status" value="1"/>
</dbReference>
<evidence type="ECO:0000256" key="5">
    <source>
        <dbReference type="ARBA" id="ARBA00022759"/>
    </source>
</evidence>
<proteinExistence type="inferred from homology"/>
<comment type="subcellular location">
    <subcellularLocation>
        <location evidence="7">Cytoplasm</location>
    </subcellularLocation>
</comment>
<dbReference type="PANTHER" id="PTHR13031:SF0">
    <property type="entry name" value="RIBONUCLEASE P PROTEIN SUBUNIT P30"/>
    <property type="match status" value="1"/>
</dbReference>
<dbReference type="RefSeq" id="WP_248564002.1">
    <property type="nucleotide sequence ID" value="NZ_AP025698.1"/>
</dbReference>
<evidence type="ECO:0000313" key="9">
    <source>
        <dbReference type="Proteomes" id="UP000831817"/>
    </source>
</evidence>
<comment type="similarity">
    <text evidence="1 7">Belongs to the eukaryotic/archaeal RNase P protein component 3 family.</text>
</comment>
<dbReference type="Proteomes" id="UP000831817">
    <property type="component" value="Chromosome"/>
</dbReference>
<keyword evidence="9" id="KW-1185">Reference proteome</keyword>
<evidence type="ECO:0000256" key="1">
    <source>
        <dbReference type="ARBA" id="ARBA00007331"/>
    </source>
</evidence>
<dbReference type="EMBL" id="AP025698">
    <property type="protein sequence ID" value="BDH79659.1"/>
    <property type="molecule type" value="Genomic_DNA"/>
</dbReference>
<evidence type="ECO:0000256" key="4">
    <source>
        <dbReference type="ARBA" id="ARBA00022722"/>
    </source>
</evidence>
<protein>
    <recommendedName>
        <fullName evidence="7">Ribonuclease P protein component 3</fullName>
        <shortName evidence="7">RNase P component 3</shortName>
        <ecNumber evidence="7">3.1.26.5</ecNumber>
    </recommendedName>
    <alternativeName>
        <fullName evidence="7">Rpp30</fullName>
    </alternativeName>
</protein>
<dbReference type="Gene3D" id="3.20.20.140">
    <property type="entry name" value="Metal-dependent hydrolases"/>
    <property type="match status" value="1"/>
</dbReference>
<dbReference type="EC" id="3.1.26.5" evidence="7"/>
<dbReference type="InterPro" id="IPR002738">
    <property type="entry name" value="RNase_P_p30"/>
</dbReference>
<dbReference type="HAMAP" id="MF_00756">
    <property type="entry name" value="RNase_P_3"/>
    <property type="match status" value="1"/>
</dbReference>
<organism evidence="8 9">
    <name type="scientific">Methanothermobacter tenebrarum</name>
    <dbReference type="NCBI Taxonomy" id="680118"/>
    <lineage>
        <taxon>Archaea</taxon>
        <taxon>Methanobacteriati</taxon>
        <taxon>Methanobacteriota</taxon>
        <taxon>Methanomada group</taxon>
        <taxon>Methanobacteria</taxon>
        <taxon>Methanobacteriales</taxon>
        <taxon>Methanobacteriaceae</taxon>
        <taxon>Methanothermobacter</taxon>
    </lineage>
</organism>
<comment type="function">
    <text evidence="7">Part of ribonuclease P, a protein complex that generates mature tRNA molecules by cleaving their 5'-ends.</text>
</comment>
<comment type="catalytic activity">
    <reaction evidence="7">
        <text>Endonucleolytic cleavage of RNA, removing 5'-extranucleotides from tRNA precursor.</text>
        <dbReference type="EC" id="3.1.26.5"/>
    </reaction>
</comment>
<dbReference type="GeneID" id="71965560"/>
<evidence type="ECO:0000256" key="2">
    <source>
        <dbReference type="ARBA" id="ARBA00022490"/>
    </source>
</evidence>
<name>A0ABM7YDU6_9EURY</name>
<keyword evidence="3 7" id="KW-0819">tRNA processing</keyword>
<evidence type="ECO:0000256" key="7">
    <source>
        <dbReference type="HAMAP-Rule" id="MF_00756"/>
    </source>
</evidence>